<dbReference type="PANTHER" id="PTHR21321:SF1">
    <property type="entry name" value="EXOSOME COMPLEX COMPONENT RRP40"/>
    <property type="match status" value="1"/>
</dbReference>
<name>A0AAD9IF82_PROWI</name>
<dbReference type="AlphaFoldDB" id="A0AAD9IF82"/>
<keyword evidence="6" id="KW-0694">RNA-binding</keyword>
<sequence length="227" mass="23779">MATLAMQTDAVLPAEGTVRVGGGVHQSGESLVATKAGVVRRGPSGALWVSAAQHRYIPSVNDAVVGVITQRHSENYTVDIFGPWPALLPSLAFEGVARRNRPNLKIGDVVYCRVEEAARDVDPMLTCVDATGKAAGFGPLQGGTLFSVSTQHARRLSAGPAFLGVLGRTLKFEMAVGANGRVWVNAAAEAVIALVQRLCRDTEGVPDAEAQAMAETAVGAKYLAAMR</sequence>
<evidence type="ECO:0000256" key="7">
    <source>
        <dbReference type="ARBA" id="ARBA00030615"/>
    </source>
</evidence>
<dbReference type="Pfam" id="PF21262">
    <property type="entry name" value="RRP40_S1"/>
    <property type="match status" value="1"/>
</dbReference>
<dbReference type="Gene3D" id="2.40.50.140">
    <property type="entry name" value="Nucleic acid-binding proteins"/>
    <property type="match status" value="1"/>
</dbReference>
<evidence type="ECO:0000256" key="5">
    <source>
        <dbReference type="ARBA" id="ARBA00022835"/>
    </source>
</evidence>
<dbReference type="GO" id="GO:0071034">
    <property type="term" value="P:CUT catabolic process"/>
    <property type="evidence" value="ECO:0007669"/>
    <property type="project" value="TreeGrafter"/>
</dbReference>
<dbReference type="Gene3D" id="2.40.50.100">
    <property type="match status" value="1"/>
</dbReference>
<dbReference type="Proteomes" id="UP001255856">
    <property type="component" value="Unassembled WGS sequence"/>
</dbReference>
<comment type="similarity">
    <text evidence="2">Belongs to the RRP40 family.</text>
</comment>
<gene>
    <name evidence="9" type="ORF">QBZ16_001351</name>
</gene>
<dbReference type="SUPFAM" id="SSF50249">
    <property type="entry name" value="Nucleic acid-binding proteins"/>
    <property type="match status" value="1"/>
</dbReference>
<dbReference type="GO" id="GO:0005730">
    <property type="term" value="C:nucleolus"/>
    <property type="evidence" value="ECO:0007669"/>
    <property type="project" value="UniProtKB-SubCell"/>
</dbReference>
<organism evidence="9 10">
    <name type="scientific">Prototheca wickerhamii</name>
    <dbReference type="NCBI Taxonomy" id="3111"/>
    <lineage>
        <taxon>Eukaryota</taxon>
        <taxon>Viridiplantae</taxon>
        <taxon>Chlorophyta</taxon>
        <taxon>core chlorophytes</taxon>
        <taxon>Trebouxiophyceae</taxon>
        <taxon>Chlorellales</taxon>
        <taxon>Chlorellaceae</taxon>
        <taxon>Prototheca</taxon>
    </lineage>
</organism>
<dbReference type="GO" id="GO:0000467">
    <property type="term" value="P:exonucleolytic trimming to generate mature 3'-end of 5.8S rRNA from tricistronic rRNA transcript (SSU-rRNA, 5.8S rRNA, LSU-rRNA)"/>
    <property type="evidence" value="ECO:0007669"/>
    <property type="project" value="TreeGrafter"/>
</dbReference>
<dbReference type="Gene3D" id="3.30.1370.10">
    <property type="entry name" value="K Homology domain, type 1"/>
    <property type="match status" value="1"/>
</dbReference>
<dbReference type="InterPro" id="IPR037319">
    <property type="entry name" value="Rrp40_S1"/>
</dbReference>
<comment type="subcellular location">
    <subcellularLocation>
        <location evidence="1">Nucleus</location>
        <location evidence="1">Nucleolus</location>
    </subcellularLocation>
</comment>
<dbReference type="CDD" id="cd05790">
    <property type="entry name" value="S1_Rrp40"/>
    <property type="match status" value="1"/>
</dbReference>
<comment type="caution">
    <text evidence="9">The sequence shown here is derived from an EMBL/GenBank/DDBJ whole genome shotgun (WGS) entry which is preliminary data.</text>
</comment>
<evidence type="ECO:0000259" key="8">
    <source>
        <dbReference type="Pfam" id="PF15985"/>
    </source>
</evidence>
<dbReference type="Pfam" id="PF15985">
    <property type="entry name" value="KH_6"/>
    <property type="match status" value="1"/>
</dbReference>
<dbReference type="SUPFAM" id="SSF54791">
    <property type="entry name" value="Eukaryotic type KH-domain (KH-domain type I)"/>
    <property type="match status" value="1"/>
</dbReference>
<dbReference type="PANTHER" id="PTHR21321">
    <property type="entry name" value="PNAS-3 RELATED"/>
    <property type="match status" value="1"/>
</dbReference>
<evidence type="ECO:0000256" key="2">
    <source>
        <dbReference type="ARBA" id="ARBA00007841"/>
    </source>
</evidence>
<dbReference type="GO" id="GO:0034475">
    <property type="term" value="P:U4 snRNA 3'-end processing"/>
    <property type="evidence" value="ECO:0007669"/>
    <property type="project" value="TreeGrafter"/>
</dbReference>
<dbReference type="InterPro" id="IPR036612">
    <property type="entry name" value="KH_dom_type_1_sf"/>
</dbReference>
<keyword evidence="3" id="KW-0963">Cytoplasm</keyword>
<accession>A0AAD9IF82</accession>
<evidence type="ECO:0000313" key="9">
    <source>
        <dbReference type="EMBL" id="KAK2076015.1"/>
    </source>
</evidence>
<dbReference type="GO" id="GO:0071051">
    <property type="term" value="P:poly(A)-dependent snoRNA 3'-end processing"/>
    <property type="evidence" value="ECO:0007669"/>
    <property type="project" value="TreeGrafter"/>
</dbReference>
<dbReference type="InterPro" id="IPR012340">
    <property type="entry name" value="NA-bd_OB-fold"/>
</dbReference>
<keyword evidence="4" id="KW-0698">rRNA processing</keyword>
<reference evidence="9" key="1">
    <citation type="submission" date="2021-01" db="EMBL/GenBank/DDBJ databases">
        <authorList>
            <person name="Eckstrom K.M.E."/>
        </authorList>
    </citation>
    <scope>NUCLEOTIDE SEQUENCE</scope>
    <source>
        <strain evidence="9">UVCC 0001</strain>
    </source>
</reference>
<dbReference type="GO" id="GO:0000176">
    <property type="term" value="C:nuclear exosome (RNase complex)"/>
    <property type="evidence" value="ECO:0007669"/>
    <property type="project" value="TreeGrafter"/>
</dbReference>
<dbReference type="EMBL" id="JASFZW010000012">
    <property type="protein sequence ID" value="KAK2076015.1"/>
    <property type="molecule type" value="Genomic_DNA"/>
</dbReference>
<dbReference type="GO" id="GO:0071038">
    <property type="term" value="P:TRAMP-dependent tRNA surveillance pathway"/>
    <property type="evidence" value="ECO:0007669"/>
    <property type="project" value="TreeGrafter"/>
</dbReference>
<evidence type="ECO:0000256" key="6">
    <source>
        <dbReference type="ARBA" id="ARBA00022884"/>
    </source>
</evidence>
<dbReference type="GO" id="GO:0000177">
    <property type="term" value="C:cytoplasmic exosome (RNase complex)"/>
    <property type="evidence" value="ECO:0007669"/>
    <property type="project" value="TreeGrafter"/>
</dbReference>
<keyword evidence="10" id="KW-1185">Reference proteome</keyword>
<dbReference type="FunFam" id="2.40.50.140:FF:000127">
    <property type="entry name" value="Exosome complex component RRP40"/>
    <property type="match status" value="1"/>
</dbReference>
<dbReference type="GO" id="GO:0071035">
    <property type="term" value="P:nuclear polyadenylation-dependent rRNA catabolic process"/>
    <property type="evidence" value="ECO:0007669"/>
    <property type="project" value="TreeGrafter"/>
</dbReference>
<keyword evidence="5" id="KW-0271">Exosome</keyword>
<proteinExistence type="inferred from homology"/>
<evidence type="ECO:0000256" key="4">
    <source>
        <dbReference type="ARBA" id="ARBA00022552"/>
    </source>
</evidence>
<protein>
    <recommendedName>
        <fullName evidence="7">Ribosomal RNA-processing protein 40</fullName>
    </recommendedName>
</protein>
<dbReference type="InterPro" id="IPR004088">
    <property type="entry name" value="KH_dom_type_1"/>
</dbReference>
<dbReference type="GO" id="GO:0003723">
    <property type="term" value="F:RNA binding"/>
    <property type="evidence" value="ECO:0007669"/>
    <property type="project" value="UniProtKB-KW"/>
</dbReference>
<feature type="domain" description="K Homology" evidence="8">
    <location>
        <begin position="143"/>
        <end position="188"/>
    </location>
</feature>
<evidence type="ECO:0000313" key="10">
    <source>
        <dbReference type="Proteomes" id="UP001255856"/>
    </source>
</evidence>
<dbReference type="InterPro" id="IPR026699">
    <property type="entry name" value="Exosome_RNA_bind1/RRP40/RRP4"/>
</dbReference>
<evidence type="ECO:0000256" key="3">
    <source>
        <dbReference type="ARBA" id="ARBA00022490"/>
    </source>
</evidence>
<evidence type="ECO:0000256" key="1">
    <source>
        <dbReference type="ARBA" id="ARBA00004604"/>
    </source>
</evidence>